<reference evidence="1" key="1">
    <citation type="journal article" date="2023" name="Front. Mar. Sci.">
        <title>A new Merluccius polli reference genome to investigate the effects of global change in West African waters.</title>
        <authorList>
            <person name="Mateo J.L."/>
            <person name="Blanco-Fernandez C."/>
            <person name="Garcia-Vazquez E."/>
            <person name="Machado-Schiaffino G."/>
        </authorList>
    </citation>
    <scope>NUCLEOTIDE SEQUENCE</scope>
    <source>
        <strain evidence="1">C29</strain>
        <tissue evidence="1">Fin</tissue>
    </source>
</reference>
<keyword evidence="2" id="KW-1185">Reference proteome</keyword>
<accession>A0AA47N6X9</accession>
<organism evidence="1 2">
    <name type="scientific">Merluccius polli</name>
    <name type="common">Benguela hake</name>
    <name type="synonym">Merluccius cadenati</name>
    <dbReference type="NCBI Taxonomy" id="89951"/>
    <lineage>
        <taxon>Eukaryota</taxon>
        <taxon>Metazoa</taxon>
        <taxon>Chordata</taxon>
        <taxon>Craniata</taxon>
        <taxon>Vertebrata</taxon>
        <taxon>Euteleostomi</taxon>
        <taxon>Actinopterygii</taxon>
        <taxon>Neopterygii</taxon>
        <taxon>Teleostei</taxon>
        <taxon>Neoteleostei</taxon>
        <taxon>Acanthomorphata</taxon>
        <taxon>Zeiogadaria</taxon>
        <taxon>Gadariae</taxon>
        <taxon>Gadiformes</taxon>
        <taxon>Gadoidei</taxon>
        <taxon>Merlucciidae</taxon>
        <taxon>Merluccius</taxon>
    </lineage>
</organism>
<sequence>MDKCLGGTIGVGLRLKKTFRNMIRRSCRNSRLGGLPHFPAIPYWQRTQRSSSHSPPGALLVM</sequence>
<gene>
    <name evidence="1" type="ORF">N1851_005630</name>
</gene>
<protein>
    <submittedName>
        <fullName evidence="1">Uncharacterized protein</fullName>
    </submittedName>
</protein>
<dbReference type="AlphaFoldDB" id="A0AA47N6X9"/>
<dbReference type="Proteomes" id="UP001174136">
    <property type="component" value="Unassembled WGS sequence"/>
</dbReference>
<dbReference type="EMBL" id="JAOPHQ010000887">
    <property type="protein sequence ID" value="KAK0152829.1"/>
    <property type="molecule type" value="Genomic_DNA"/>
</dbReference>
<evidence type="ECO:0000313" key="1">
    <source>
        <dbReference type="EMBL" id="KAK0152829.1"/>
    </source>
</evidence>
<name>A0AA47N6X9_MERPO</name>
<proteinExistence type="predicted"/>
<evidence type="ECO:0000313" key="2">
    <source>
        <dbReference type="Proteomes" id="UP001174136"/>
    </source>
</evidence>
<comment type="caution">
    <text evidence="1">The sequence shown here is derived from an EMBL/GenBank/DDBJ whole genome shotgun (WGS) entry which is preliminary data.</text>
</comment>